<proteinExistence type="inferred from homology"/>
<evidence type="ECO:0000256" key="7">
    <source>
        <dbReference type="ARBA" id="ARBA00048478"/>
    </source>
</evidence>
<dbReference type="SUPFAM" id="SSF52540">
    <property type="entry name" value="P-loop containing nucleoside triphosphate hydrolases"/>
    <property type="match status" value="1"/>
</dbReference>
<organism evidence="11 12">
    <name type="scientific">Nocardioides zeae</name>
    <dbReference type="NCBI Taxonomy" id="1457234"/>
    <lineage>
        <taxon>Bacteria</taxon>
        <taxon>Bacillati</taxon>
        <taxon>Actinomycetota</taxon>
        <taxon>Actinomycetes</taxon>
        <taxon>Propionibacteriales</taxon>
        <taxon>Nocardioidaceae</taxon>
        <taxon>Nocardioides</taxon>
    </lineage>
</organism>
<comment type="catalytic activity">
    <reaction evidence="7 8">
        <text>CMP + ATP = CDP + ADP</text>
        <dbReference type="Rhea" id="RHEA:11600"/>
        <dbReference type="ChEBI" id="CHEBI:30616"/>
        <dbReference type="ChEBI" id="CHEBI:58069"/>
        <dbReference type="ChEBI" id="CHEBI:60377"/>
        <dbReference type="ChEBI" id="CHEBI:456216"/>
        <dbReference type="EC" id="2.7.4.25"/>
    </reaction>
</comment>
<dbReference type="InterPro" id="IPR003136">
    <property type="entry name" value="Cytidylate_kin"/>
</dbReference>
<evidence type="ECO:0000256" key="2">
    <source>
        <dbReference type="ARBA" id="ARBA00022679"/>
    </source>
</evidence>
<dbReference type="GO" id="GO:0006220">
    <property type="term" value="P:pyrimidine nucleotide metabolic process"/>
    <property type="evidence" value="ECO:0007669"/>
    <property type="project" value="UniProtKB-UniRule"/>
</dbReference>
<feature type="binding site" evidence="8">
    <location>
        <begin position="35"/>
        <end position="43"/>
    </location>
    <ligand>
        <name>ATP</name>
        <dbReference type="ChEBI" id="CHEBI:30616"/>
    </ligand>
</feature>
<evidence type="ECO:0000313" key="12">
    <source>
        <dbReference type="Proteomes" id="UP000468687"/>
    </source>
</evidence>
<dbReference type="GO" id="GO:0005737">
    <property type="term" value="C:cytoplasm"/>
    <property type="evidence" value="ECO:0007669"/>
    <property type="project" value="UniProtKB-SubCell"/>
</dbReference>
<dbReference type="NCBIfam" id="TIGR00017">
    <property type="entry name" value="cmk"/>
    <property type="match status" value="1"/>
</dbReference>
<dbReference type="EC" id="2.7.4.25" evidence="8"/>
<evidence type="ECO:0000256" key="6">
    <source>
        <dbReference type="ARBA" id="ARBA00047615"/>
    </source>
</evidence>
<protein>
    <recommendedName>
        <fullName evidence="8">Cytidylate kinase</fullName>
        <shortName evidence="8">CK</shortName>
        <ecNumber evidence="8">2.7.4.25</ecNumber>
    </recommendedName>
    <alternativeName>
        <fullName evidence="8">Cytidine monophosphate kinase</fullName>
        <shortName evidence="8">CMP kinase</shortName>
    </alternativeName>
</protein>
<keyword evidence="8" id="KW-0963">Cytoplasm</keyword>
<keyword evidence="12" id="KW-1185">Reference proteome</keyword>
<feature type="compositionally biased region" description="Low complexity" evidence="9">
    <location>
        <begin position="9"/>
        <end position="26"/>
    </location>
</feature>
<comment type="subcellular location">
    <subcellularLocation>
        <location evidence="8">Cytoplasm</location>
    </subcellularLocation>
</comment>
<dbReference type="GO" id="GO:0036431">
    <property type="term" value="F:dCMP kinase activity"/>
    <property type="evidence" value="ECO:0007669"/>
    <property type="project" value="InterPro"/>
</dbReference>
<dbReference type="AlphaFoldDB" id="A0A6P0HIF4"/>
<gene>
    <name evidence="8" type="primary">cmk</name>
    <name evidence="11" type="ORF">G3T38_09525</name>
</gene>
<evidence type="ECO:0000259" key="10">
    <source>
        <dbReference type="Pfam" id="PF02224"/>
    </source>
</evidence>
<keyword evidence="4 8" id="KW-0418">Kinase</keyword>
<evidence type="ECO:0000256" key="5">
    <source>
        <dbReference type="ARBA" id="ARBA00022840"/>
    </source>
</evidence>
<accession>A0A6P0HIF4</accession>
<keyword evidence="5 8" id="KW-0067">ATP-binding</keyword>
<dbReference type="Gene3D" id="3.40.50.300">
    <property type="entry name" value="P-loop containing nucleotide triphosphate hydrolases"/>
    <property type="match status" value="1"/>
</dbReference>
<dbReference type="InterPro" id="IPR027417">
    <property type="entry name" value="P-loop_NTPase"/>
</dbReference>
<evidence type="ECO:0000256" key="8">
    <source>
        <dbReference type="HAMAP-Rule" id="MF_00238"/>
    </source>
</evidence>
<keyword evidence="2 8" id="KW-0808">Transferase</keyword>
<evidence type="ECO:0000256" key="1">
    <source>
        <dbReference type="ARBA" id="ARBA00009427"/>
    </source>
</evidence>
<feature type="domain" description="Cytidylate kinase" evidence="10">
    <location>
        <begin position="31"/>
        <end position="243"/>
    </location>
</feature>
<reference evidence="11 12" key="1">
    <citation type="journal article" date="2014" name="Int. J. Syst. Evol. Microbiol.">
        <title>Nocardioides zeae sp. nov., isolated from the stem of Zea mays.</title>
        <authorList>
            <person name="Glaeser S.P."/>
            <person name="McInroy J.A."/>
            <person name="Busse H.J."/>
            <person name="Kampfer P."/>
        </authorList>
    </citation>
    <scope>NUCLEOTIDE SEQUENCE [LARGE SCALE GENOMIC DNA]</scope>
    <source>
        <strain evidence="11 12">JCM 30728</strain>
    </source>
</reference>
<evidence type="ECO:0000256" key="3">
    <source>
        <dbReference type="ARBA" id="ARBA00022741"/>
    </source>
</evidence>
<comment type="caution">
    <text evidence="11">The sequence shown here is derived from an EMBL/GenBank/DDBJ whole genome shotgun (WGS) entry which is preliminary data.</text>
</comment>
<dbReference type="HAMAP" id="MF_00238">
    <property type="entry name" value="Cytidyl_kinase_type1"/>
    <property type="match status" value="1"/>
</dbReference>
<evidence type="ECO:0000256" key="4">
    <source>
        <dbReference type="ARBA" id="ARBA00022777"/>
    </source>
</evidence>
<dbReference type="InterPro" id="IPR011994">
    <property type="entry name" value="Cytidylate_kinase_dom"/>
</dbReference>
<dbReference type="CDD" id="cd02020">
    <property type="entry name" value="CMPK"/>
    <property type="match status" value="1"/>
</dbReference>
<dbReference type="Pfam" id="PF02224">
    <property type="entry name" value="Cytidylate_kin"/>
    <property type="match status" value="1"/>
</dbReference>
<dbReference type="EMBL" id="JAAGXA010000005">
    <property type="protein sequence ID" value="NEN78519.1"/>
    <property type="molecule type" value="Genomic_DNA"/>
</dbReference>
<comment type="similarity">
    <text evidence="1 8">Belongs to the cytidylate kinase family. Type 1 subfamily.</text>
</comment>
<dbReference type="GO" id="GO:0005524">
    <property type="term" value="F:ATP binding"/>
    <property type="evidence" value="ECO:0007669"/>
    <property type="project" value="UniProtKB-UniRule"/>
</dbReference>
<name>A0A6P0HIF4_9ACTN</name>
<keyword evidence="3 8" id="KW-0547">Nucleotide-binding</keyword>
<sequence length="257" mass="26223">MGHAPVGCSPVSTPTTPTSAHPDSPSATLVIAVDGTSGSGKSSTCRGVADRLGLAYLDTGAQFRAVTWWMLRAGVDVHDADAVAARAHEPRLVSGTDPLAPTIVVDGEDVSGPIRTDEVNAAVSPVAVVPAVRTRLLELQRSIIAGVLAEGRGIVVEGRDIGSVVWPDAPVKVYLTADPAARAARRSAEEGGSDVAATEQSLLARDAIDSGRTTAPLVRADGAVEIDTTPYTLEQVVSQVAALAAGARAPGVVEARS</sequence>
<feature type="region of interest" description="Disordered" evidence="9">
    <location>
        <begin position="1"/>
        <end position="26"/>
    </location>
</feature>
<evidence type="ECO:0000313" key="11">
    <source>
        <dbReference type="EMBL" id="NEN78519.1"/>
    </source>
</evidence>
<evidence type="ECO:0000256" key="9">
    <source>
        <dbReference type="SAM" id="MobiDB-lite"/>
    </source>
</evidence>
<dbReference type="Proteomes" id="UP000468687">
    <property type="component" value="Unassembled WGS sequence"/>
</dbReference>
<comment type="catalytic activity">
    <reaction evidence="6 8">
        <text>dCMP + ATP = dCDP + ADP</text>
        <dbReference type="Rhea" id="RHEA:25094"/>
        <dbReference type="ChEBI" id="CHEBI:30616"/>
        <dbReference type="ChEBI" id="CHEBI:57566"/>
        <dbReference type="ChEBI" id="CHEBI:58593"/>
        <dbReference type="ChEBI" id="CHEBI:456216"/>
        <dbReference type="EC" id="2.7.4.25"/>
    </reaction>
</comment>